<feature type="transmembrane region" description="Helical" evidence="2">
    <location>
        <begin position="283"/>
        <end position="307"/>
    </location>
</feature>
<evidence type="ECO:0000313" key="5">
    <source>
        <dbReference type="Proteomes" id="UP001156905"/>
    </source>
</evidence>
<protein>
    <recommendedName>
        <fullName evidence="1">Ferrous iron transport protein B</fullName>
    </recommendedName>
</protein>
<feature type="transmembrane region" description="Helical" evidence="2">
    <location>
        <begin position="562"/>
        <end position="585"/>
    </location>
</feature>
<dbReference type="InterPro" id="IPR011642">
    <property type="entry name" value="Gate_dom"/>
</dbReference>
<evidence type="ECO:0000256" key="2">
    <source>
        <dbReference type="SAM" id="Phobius"/>
    </source>
</evidence>
<dbReference type="InterPro" id="IPR006073">
    <property type="entry name" value="GTP-bd"/>
</dbReference>
<dbReference type="InterPro" id="IPR030389">
    <property type="entry name" value="G_FEOB_dom"/>
</dbReference>
<feature type="transmembrane region" description="Helical" evidence="2">
    <location>
        <begin position="460"/>
        <end position="481"/>
    </location>
</feature>
<sequence>MEAPLLHLALVGTPNSGKTSLFNALTGSRQKVANYPGVTVERKEGFFVTPLGRQVSVVDLPGTYSLRGRSPDEEITRDIVLGKASGETRPDLVLCVADSTNLRLTIRLLLELKRTGRPIVLVLNMFDIATRRGITVDVTQMADALGVPVVTSIAVRKGGTADLLKLTDEISAGVAPQPQENNWRPLSVAELRATQREADRIIASTVSLPSRPDTWTARIDAVVLHPVGGLIVLALILFVMFQAVFAWAQPLMELLSSSFDALGQFVHDTLPAGLLQSFLQNGVISGVGSVIVFLPQIIIIFLFILLLEDFGYMARAAFLMDRIMGGAGLHGRAFIPLLSSFACAIPGIMATRVIDNRRDRLTTILIAPLMTCSARIPVYTLIISAFIPPKQVWGFINLQGLVMFGLYAAGIISALLVSFLIKFFMLRDYAPAPFMLELPDYKMPRPKSIAIGIFTRAKMFLQRAGTTIFSMMVLIWFLASFPQPPAGAADPAINYSLAAILGKAIAPLLAPVGFNWQIAVALIPGMAAREVAVAALGTVYAIEGGKEAAEQIGQVLATKWSLATALSLLAWYIFAPQCASTLAVIRRETGSWKWMATTFAYMLALAYAASLVVYNVAVALGAG</sequence>
<name>A0ABQ6AYT1_9BRAD</name>
<evidence type="ECO:0000259" key="3">
    <source>
        <dbReference type="PROSITE" id="PS51711"/>
    </source>
</evidence>
<gene>
    <name evidence="4" type="ORF">GCM10007857_29350</name>
</gene>
<dbReference type="PROSITE" id="PS51711">
    <property type="entry name" value="G_FEOB"/>
    <property type="match status" value="1"/>
</dbReference>
<organism evidence="4 5">
    <name type="scientific">Bradyrhizobium iriomotense</name>
    <dbReference type="NCBI Taxonomy" id="441950"/>
    <lineage>
        <taxon>Bacteria</taxon>
        <taxon>Pseudomonadati</taxon>
        <taxon>Pseudomonadota</taxon>
        <taxon>Alphaproteobacteria</taxon>
        <taxon>Hyphomicrobiales</taxon>
        <taxon>Nitrobacteraceae</taxon>
        <taxon>Bradyrhizobium</taxon>
    </lineage>
</organism>
<dbReference type="SUPFAM" id="SSF52540">
    <property type="entry name" value="P-loop containing nucleoside triphosphate hydrolases"/>
    <property type="match status" value="1"/>
</dbReference>
<dbReference type="InterPro" id="IPR027417">
    <property type="entry name" value="P-loop_NTPase"/>
</dbReference>
<evidence type="ECO:0000313" key="4">
    <source>
        <dbReference type="EMBL" id="GLR86224.1"/>
    </source>
</evidence>
<feature type="transmembrane region" description="Helical" evidence="2">
    <location>
        <begin position="227"/>
        <end position="248"/>
    </location>
</feature>
<comment type="caution">
    <text evidence="4">The sequence shown here is derived from an EMBL/GenBank/DDBJ whole genome shotgun (WGS) entry which is preliminary data.</text>
</comment>
<dbReference type="Pfam" id="PF02421">
    <property type="entry name" value="FeoB_N"/>
    <property type="match status" value="1"/>
</dbReference>
<dbReference type="InterPro" id="IPR011640">
    <property type="entry name" value="Fe2_transport_prot_B_C"/>
</dbReference>
<evidence type="ECO:0000256" key="1">
    <source>
        <dbReference type="ARBA" id="ARBA00031200"/>
    </source>
</evidence>
<keyword evidence="5" id="KW-1185">Reference proteome</keyword>
<dbReference type="InterPro" id="IPR050860">
    <property type="entry name" value="FeoB_GTPase"/>
</dbReference>
<dbReference type="PRINTS" id="PR00326">
    <property type="entry name" value="GTP1OBG"/>
</dbReference>
<keyword evidence="2" id="KW-0812">Transmembrane</keyword>
<dbReference type="PANTHER" id="PTHR43185:SF1">
    <property type="entry name" value="FE(2+) TRANSPORTER FEOB"/>
    <property type="match status" value="1"/>
</dbReference>
<feature type="domain" description="FeoB-type G" evidence="3">
    <location>
        <begin position="5"/>
        <end position="173"/>
    </location>
</feature>
<feature type="transmembrane region" description="Helical" evidence="2">
    <location>
        <begin position="399"/>
        <end position="421"/>
    </location>
</feature>
<proteinExistence type="predicted"/>
<dbReference type="Pfam" id="PF07664">
    <property type="entry name" value="FeoB_C"/>
    <property type="match status" value="1"/>
</dbReference>
<dbReference type="CDD" id="cd01879">
    <property type="entry name" value="FeoB"/>
    <property type="match status" value="1"/>
</dbReference>
<feature type="transmembrane region" description="Helical" evidence="2">
    <location>
        <begin position="327"/>
        <end position="349"/>
    </location>
</feature>
<feature type="transmembrane region" description="Helical" evidence="2">
    <location>
        <begin position="493"/>
        <end position="512"/>
    </location>
</feature>
<dbReference type="PANTHER" id="PTHR43185">
    <property type="entry name" value="FERROUS IRON TRANSPORT PROTEIN B"/>
    <property type="match status" value="1"/>
</dbReference>
<reference evidence="5" key="1">
    <citation type="journal article" date="2019" name="Int. J. Syst. Evol. Microbiol.">
        <title>The Global Catalogue of Microorganisms (GCM) 10K type strain sequencing project: providing services to taxonomists for standard genome sequencing and annotation.</title>
        <authorList>
            <consortium name="The Broad Institute Genomics Platform"/>
            <consortium name="The Broad Institute Genome Sequencing Center for Infectious Disease"/>
            <person name="Wu L."/>
            <person name="Ma J."/>
        </authorList>
    </citation>
    <scope>NUCLEOTIDE SEQUENCE [LARGE SCALE GENOMIC DNA]</scope>
    <source>
        <strain evidence="5">NBRC 102520</strain>
    </source>
</reference>
<dbReference type="Gene3D" id="3.40.50.300">
    <property type="entry name" value="P-loop containing nucleotide triphosphate hydrolases"/>
    <property type="match status" value="1"/>
</dbReference>
<feature type="transmembrane region" description="Helical" evidence="2">
    <location>
        <begin position="519"/>
        <end position="542"/>
    </location>
</feature>
<dbReference type="Proteomes" id="UP001156905">
    <property type="component" value="Unassembled WGS sequence"/>
</dbReference>
<keyword evidence="2" id="KW-0472">Membrane</keyword>
<dbReference type="EMBL" id="BSOW01000009">
    <property type="protein sequence ID" value="GLR86224.1"/>
    <property type="molecule type" value="Genomic_DNA"/>
</dbReference>
<dbReference type="Pfam" id="PF07670">
    <property type="entry name" value="Gate"/>
    <property type="match status" value="2"/>
</dbReference>
<keyword evidence="2" id="KW-1133">Transmembrane helix</keyword>
<feature type="transmembrane region" description="Helical" evidence="2">
    <location>
        <begin position="597"/>
        <end position="622"/>
    </location>
</feature>
<feature type="transmembrane region" description="Helical" evidence="2">
    <location>
        <begin position="361"/>
        <end position="387"/>
    </location>
</feature>
<dbReference type="RefSeq" id="WP_284266380.1">
    <property type="nucleotide sequence ID" value="NZ_BSOW01000009.1"/>
</dbReference>
<accession>A0ABQ6AYT1</accession>